<dbReference type="RefSeq" id="WP_207854030.1">
    <property type="nucleotide sequence ID" value="NZ_JAFVMG010000005.1"/>
</dbReference>
<feature type="domain" description="Soluble ligand binding" evidence="4">
    <location>
        <begin position="130"/>
        <end position="181"/>
    </location>
</feature>
<feature type="signal peptide" evidence="2">
    <location>
        <begin position="1"/>
        <end position="24"/>
    </location>
</feature>
<evidence type="ECO:0000256" key="2">
    <source>
        <dbReference type="SAM" id="SignalP"/>
    </source>
</evidence>
<feature type="domain" description="Polysaccharide export protein N-terminal" evidence="3">
    <location>
        <begin position="48"/>
        <end position="123"/>
    </location>
</feature>
<dbReference type="InterPro" id="IPR019554">
    <property type="entry name" value="Soluble_ligand-bd"/>
</dbReference>
<evidence type="ECO:0000313" key="5">
    <source>
        <dbReference type="EMBL" id="MBO1328187.1"/>
    </source>
</evidence>
<dbReference type="EMBL" id="JAFVMG010000005">
    <property type="protein sequence ID" value="MBO1328187.1"/>
    <property type="molecule type" value="Genomic_DNA"/>
</dbReference>
<evidence type="ECO:0000256" key="1">
    <source>
        <dbReference type="ARBA" id="ARBA00022729"/>
    </source>
</evidence>
<name>A0ABS3LLE0_9PROT</name>
<dbReference type="Pfam" id="PF10531">
    <property type="entry name" value="SLBB"/>
    <property type="match status" value="1"/>
</dbReference>
<dbReference type="Proteomes" id="UP000664399">
    <property type="component" value="Unassembled WGS sequence"/>
</dbReference>
<comment type="caution">
    <text evidence="5">The sequence shown here is derived from an EMBL/GenBank/DDBJ whole genome shotgun (WGS) entry which is preliminary data.</text>
</comment>
<dbReference type="InterPro" id="IPR049712">
    <property type="entry name" value="Poly_export"/>
</dbReference>
<dbReference type="Gene3D" id="3.10.560.10">
    <property type="entry name" value="Outer membrane lipoprotein wza domain like"/>
    <property type="match status" value="1"/>
</dbReference>
<proteinExistence type="predicted"/>
<organism evidence="5 6">
    <name type="scientific">Acetobacter suratthaniensis</name>
    <dbReference type="NCBI Taxonomy" id="1502841"/>
    <lineage>
        <taxon>Bacteria</taxon>
        <taxon>Pseudomonadati</taxon>
        <taxon>Pseudomonadota</taxon>
        <taxon>Alphaproteobacteria</taxon>
        <taxon>Acetobacterales</taxon>
        <taxon>Acetobacteraceae</taxon>
        <taxon>Acetobacter</taxon>
    </lineage>
</organism>
<sequence length="247" mass="26669">MHRAYMILSRILRRLPLLALVVCAACTGKWVSPQAAKVSTIAAWVDTPKTPYKIEPGDDVSVVMPFNPELNYEAVVDPKGGLTLPLVGTIQAGGQTVDQAGRDINHMLAVKGITEDAYASVSIRTYAGRIYVGGQVKKPGAVPMQSDMDVLQAITAAGGMMDTARSGQVVVIRRSPDGRPMLRAVNLTALIRKADPQESIALQPSDTIFVPEATAVEADQWVDRYITRLVPFNQSINYNVGSGGFFR</sequence>
<dbReference type="InterPro" id="IPR003715">
    <property type="entry name" value="Poly_export_N"/>
</dbReference>
<dbReference type="PANTHER" id="PTHR33619">
    <property type="entry name" value="POLYSACCHARIDE EXPORT PROTEIN GFCE-RELATED"/>
    <property type="match status" value="1"/>
</dbReference>
<dbReference type="PANTHER" id="PTHR33619:SF3">
    <property type="entry name" value="POLYSACCHARIDE EXPORT PROTEIN GFCE-RELATED"/>
    <property type="match status" value="1"/>
</dbReference>
<evidence type="ECO:0000259" key="4">
    <source>
        <dbReference type="Pfam" id="PF10531"/>
    </source>
</evidence>
<protein>
    <submittedName>
        <fullName evidence="5">Polysaccharide biosynthesis/export family protein</fullName>
    </submittedName>
</protein>
<dbReference type="Gene3D" id="3.30.1950.10">
    <property type="entry name" value="wza like domain"/>
    <property type="match status" value="1"/>
</dbReference>
<evidence type="ECO:0000313" key="6">
    <source>
        <dbReference type="Proteomes" id="UP000664399"/>
    </source>
</evidence>
<dbReference type="Pfam" id="PF02563">
    <property type="entry name" value="Poly_export"/>
    <property type="match status" value="1"/>
</dbReference>
<feature type="chain" id="PRO_5047526358" evidence="2">
    <location>
        <begin position="25"/>
        <end position="247"/>
    </location>
</feature>
<accession>A0ABS3LLE0</accession>
<evidence type="ECO:0000259" key="3">
    <source>
        <dbReference type="Pfam" id="PF02563"/>
    </source>
</evidence>
<gene>
    <name evidence="5" type="ORF">J2D75_06820</name>
</gene>
<reference evidence="5 6" key="1">
    <citation type="submission" date="2021-03" db="EMBL/GenBank/DDBJ databases">
        <title>The complete genome sequence of Acetobacter suratthaniensis TBRC 1719.</title>
        <authorList>
            <person name="Charoenyingcharoen P."/>
            <person name="Yukphan P."/>
        </authorList>
    </citation>
    <scope>NUCLEOTIDE SEQUENCE [LARGE SCALE GENOMIC DNA]</scope>
    <source>
        <strain evidence="5 6">TBRC 1719</strain>
    </source>
</reference>
<keyword evidence="1 2" id="KW-0732">Signal</keyword>
<keyword evidence="6" id="KW-1185">Reference proteome</keyword>